<evidence type="ECO:0000256" key="2">
    <source>
        <dbReference type="SAM" id="Phobius"/>
    </source>
</evidence>
<comment type="caution">
    <text evidence="3">The sequence shown here is derived from an EMBL/GenBank/DDBJ whole genome shotgun (WGS) entry which is preliminary data.</text>
</comment>
<evidence type="ECO:0008006" key="5">
    <source>
        <dbReference type="Google" id="ProtNLM"/>
    </source>
</evidence>
<reference evidence="3 4" key="1">
    <citation type="submission" date="2023-07" db="EMBL/GenBank/DDBJ databases">
        <title>Sequencing the genomes of 1000 actinobacteria strains.</title>
        <authorList>
            <person name="Klenk H.-P."/>
        </authorList>
    </citation>
    <scope>NUCLEOTIDE SEQUENCE [LARGE SCALE GENOMIC DNA]</scope>
    <source>
        <strain evidence="3 4">DSM 45554</strain>
    </source>
</reference>
<keyword evidence="2" id="KW-1133">Transmembrane helix</keyword>
<feature type="transmembrane region" description="Helical" evidence="2">
    <location>
        <begin position="72"/>
        <end position="92"/>
    </location>
</feature>
<dbReference type="EMBL" id="JAVDYE010000001">
    <property type="protein sequence ID" value="MDR7384319.1"/>
    <property type="molecule type" value="Genomic_DNA"/>
</dbReference>
<dbReference type="RefSeq" id="WP_274992717.1">
    <property type="nucleotide sequence ID" value="NZ_JAJQQP010000003.1"/>
</dbReference>
<accession>A0ABU2CSL2</accession>
<sequence>MTAVLRAALTLLRRLDAALVAPGPGGRVHNLRTLLALLFGLRLATRDWTLIAQRPPELTEHLWVLGWLPGPVPAPMLTALQVAGLAGVALVLTRRAPRAGFALAWGALFVLAGLWGASGKFTHNDLLGLTVAFPLLFARAPDLPPDAREPHGPHGPSPEAEDPAWGWPPRAALGVLGCVYFLTGAQKVAHGGADWVLGDSMAWILRQGSSPFGDGLIHLVADTPVLPNLLAGGALALELSAPLWLAWQPARLPFAVAVTLMHGSIWAFLGIDYAAWALTVWAVVLATGVPARWSTARATAGTGGRTAPGPRRPAPAVVFGAARVAGAPGTAGREQAT</sequence>
<keyword evidence="4" id="KW-1185">Reference proteome</keyword>
<name>A0ABU2CSL2_9MICO</name>
<proteinExistence type="predicted"/>
<gene>
    <name evidence="3" type="ORF">J2S48_003834</name>
</gene>
<organism evidence="3 4">
    <name type="scientific">Promicromonospora iranensis</name>
    <dbReference type="NCBI Taxonomy" id="1105144"/>
    <lineage>
        <taxon>Bacteria</taxon>
        <taxon>Bacillati</taxon>
        <taxon>Actinomycetota</taxon>
        <taxon>Actinomycetes</taxon>
        <taxon>Micrococcales</taxon>
        <taxon>Promicromonosporaceae</taxon>
        <taxon>Promicromonospora</taxon>
    </lineage>
</organism>
<evidence type="ECO:0000256" key="1">
    <source>
        <dbReference type="SAM" id="MobiDB-lite"/>
    </source>
</evidence>
<feature type="region of interest" description="Disordered" evidence="1">
    <location>
        <begin position="144"/>
        <end position="163"/>
    </location>
</feature>
<keyword evidence="2" id="KW-0812">Transmembrane</keyword>
<dbReference type="Proteomes" id="UP001183585">
    <property type="component" value="Unassembled WGS sequence"/>
</dbReference>
<evidence type="ECO:0000313" key="3">
    <source>
        <dbReference type="EMBL" id="MDR7384319.1"/>
    </source>
</evidence>
<feature type="transmembrane region" description="Helical" evidence="2">
    <location>
        <begin position="99"/>
        <end position="117"/>
    </location>
</feature>
<keyword evidence="2" id="KW-0472">Membrane</keyword>
<evidence type="ECO:0000313" key="4">
    <source>
        <dbReference type="Proteomes" id="UP001183585"/>
    </source>
</evidence>
<protein>
    <recommendedName>
        <fullName evidence="5">Vitamin K-dependent gamma-carboxylase-like protein</fullName>
    </recommendedName>
</protein>